<feature type="region of interest" description="Disordered" evidence="1">
    <location>
        <begin position="113"/>
        <end position="144"/>
    </location>
</feature>
<proteinExistence type="predicted"/>
<name>A0A5J5EUT8_9PEZI</name>
<dbReference type="Proteomes" id="UP000326924">
    <property type="component" value="Unassembled WGS sequence"/>
</dbReference>
<organism evidence="2 3">
    <name type="scientific">Sphaerosporella brunnea</name>
    <dbReference type="NCBI Taxonomy" id="1250544"/>
    <lineage>
        <taxon>Eukaryota</taxon>
        <taxon>Fungi</taxon>
        <taxon>Dikarya</taxon>
        <taxon>Ascomycota</taxon>
        <taxon>Pezizomycotina</taxon>
        <taxon>Pezizomycetes</taxon>
        <taxon>Pezizales</taxon>
        <taxon>Pyronemataceae</taxon>
        <taxon>Sphaerosporella</taxon>
    </lineage>
</organism>
<feature type="compositionally biased region" description="Low complexity" evidence="1">
    <location>
        <begin position="126"/>
        <end position="137"/>
    </location>
</feature>
<evidence type="ECO:0000313" key="3">
    <source>
        <dbReference type="Proteomes" id="UP000326924"/>
    </source>
</evidence>
<protein>
    <submittedName>
        <fullName evidence="2">Uncharacterized protein</fullName>
    </submittedName>
</protein>
<comment type="caution">
    <text evidence="2">The sequence shown here is derived from an EMBL/GenBank/DDBJ whole genome shotgun (WGS) entry which is preliminary data.</text>
</comment>
<evidence type="ECO:0000313" key="2">
    <source>
        <dbReference type="EMBL" id="KAA8904236.1"/>
    </source>
</evidence>
<gene>
    <name evidence="2" type="ORF">FN846DRAFT_984827</name>
</gene>
<feature type="region of interest" description="Disordered" evidence="1">
    <location>
        <begin position="256"/>
        <end position="316"/>
    </location>
</feature>
<dbReference type="InParanoid" id="A0A5J5EUT8"/>
<evidence type="ECO:0000256" key="1">
    <source>
        <dbReference type="SAM" id="MobiDB-lite"/>
    </source>
</evidence>
<feature type="compositionally biased region" description="Low complexity" evidence="1">
    <location>
        <begin position="271"/>
        <end position="285"/>
    </location>
</feature>
<dbReference type="EMBL" id="VXIS01000111">
    <property type="protein sequence ID" value="KAA8904236.1"/>
    <property type="molecule type" value="Genomic_DNA"/>
</dbReference>
<dbReference type="AlphaFoldDB" id="A0A5J5EUT8"/>
<accession>A0A5J5EUT8</accession>
<sequence>MGNSTYKDLFKSLGIDATEVPKLLRVLDQYFLDNDEWLSNRGNHTKWKPVLVEHLIASNEIANNKWFEKVLQLGEKLGVETAEIGLPALHSLHLLLKKKVDEKLGARAKSAKAAAAKKVPEDQEMAAPEAATPKAPAVHPPPDAADHTRVIAELDTKIAELGTKAALLEEKAGRMRLDEAKAELEVLAIKKRTAQKELELLAFKEKATKQELERIAVKEKEAKDELELIALRNKTAKYKQKAQALNKEAEKLRLAREKRLQEQAAAGGSGRAASSVASPAASTTADVKPAAPSAHVFPPKAAAVTTDRARATTPRR</sequence>
<keyword evidence="3" id="KW-1185">Reference proteome</keyword>
<reference evidence="2 3" key="1">
    <citation type="submission" date="2019-09" db="EMBL/GenBank/DDBJ databases">
        <title>Draft genome of the ectomycorrhizal ascomycete Sphaerosporella brunnea.</title>
        <authorList>
            <consortium name="DOE Joint Genome Institute"/>
            <person name="Benucci G.M."/>
            <person name="Marozzi G."/>
            <person name="Antonielli L."/>
            <person name="Sanchez S."/>
            <person name="Marco P."/>
            <person name="Wang X."/>
            <person name="Falini L.B."/>
            <person name="Barry K."/>
            <person name="Haridas S."/>
            <person name="Lipzen A."/>
            <person name="Labutti K."/>
            <person name="Grigoriev I.V."/>
            <person name="Murat C."/>
            <person name="Martin F."/>
            <person name="Albertini E."/>
            <person name="Donnini D."/>
            <person name="Bonito G."/>
        </authorList>
    </citation>
    <scope>NUCLEOTIDE SEQUENCE [LARGE SCALE GENOMIC DNA]</scope>
    <source>
        <strain evidence="2 3">Sb_GMNB300</strain>
    </source>
</reference>